<keyword evidence="2" id="KW-0328">Glycosyltransferase</keyword>
<keyword evidence="4" id="KW-0812">Transmembrane</keyword>
<dbReference type="Pfam" id="PF13641">
    <property type="entry name" value="Glyco_tranf_2_3"/>
    <property type="match status" value="1"/>
</dbReference>
<evidence type="ECO:0000256" key="4">
    <source>
        <dbReference type="SAM" id="Phobius"/>
    </source>
</evidence>
<organism evidence="5 6">
    <name type="scientific">Companilactobacillus futsaii</name>
    <dbReference type="NCBI Taxonomy" id="938155"/>
    <lineage>
        <taxon>Bacteria</taxon>
        <taxon>Bacillati</taxon>
        <taxon>Bacillota</taxon>
        <taxon>Bacilli</taxon>
        <taxon>Lactobacillales</taxon>
        <taxon>Lactobacillaceae</taxon>
        <taxon>Companilactobacillus</taxon>
    </lineage>
</organism>
<evidence type="ECO:0000313" key="6">
    <source>
        <dbReference type="Proteomes" id="UP000310673"/>
    </source>
</evidence>
<evidence type="ECO:0000313" key="5">
    <source>
        <dbReference type="EMBL" id="QCX23691.1"/>
    </source>
</evidence>
<evidence type="ECO:0000256" key="3">
    <source>
        <dbReference type="ARBA" id="ARBA00022679"/>
    </source>
</evidence>
<dbReference type="InterPro" id="IPR029044">
    <property type="entry name" value="Nucleotide-diphossugar_trans"/>
</dbReference>
<comment type="similarity">
    <text evidence="1">Belongs to the glycosyltransferase 2 family.</text>
</comment>
<evidence type="ECO:0000256" key="1">
    <source>
        <dbReference type="ARBA" id="ARBA00006739"/>
    </source>
</evidence>
<dbReference type="Gene3D" id="3.90.550.10">
    <property type="entry name" value="Spore Coat Polysaccharide Biosynthesis Protein SpsA, Chain A"/>
    <property type="match status" value="1"/>
</dbReference>
<gene>
    <name evidence="5" type="ORF">FG051_00615</name>
</gene>
<dbReference type="PANTHER" id="PTHR43630">
    <property type="entry name" value="POLY-BETA-1,6-N-ACETYL-D-GLUCOSAMINE SYNTHASE"/>
    <property type="match status" value="1"/>
</dbReference>
<sequence length="432" mass="50250">MIKTFYVIAIITIWLSLIMMVVTLFGGIVFIFKHMQHTDIDNLPALKRYPKVTLVVPAHNEELVIQDTVKAILNLNYPKDRYELLVYADNCEDKTAQKVQELMSLKQYQDCNFRVIERIGTGGKAGVLNDALKVATGEYLVVYDADAAPEANALYFLVEKVLENPTRYAAAFGRNKTRNYQQNFLTRCINLEIVNTQRIQHTGLWQIFKIGRIPGTNFIINKKMVQDLGGWNDGALTEDTAISFSLMREGKLIALAHRAEAFQQEPETLSAYYNQRKRWARGNYEVIMDNIKHLFDNTSWRIKLEVFYYICTFFWFNLAIIISNFIFLSNILIAGIQQFWPQVHQIVAIGTPMSILFMINWLLMYFLYLLQMNIALASDYGQETVKNFMYTLISYFTYAQLFIVVSVVAIWDIIRDKFTGKNNTKWYKTQRF</sequence>
<dbReference type="RefSeq" id="WP_057812274.1">
    <property type="nucleotide sequence ID" value="NZ_CP040736.1"/>
</dbReference>
<dbReference type="CDD" id="cd06423">
    <property type="entry name" value="CESA_like"/>
    <property type="match status" value="1"/>
</dbReference>
<feature type="transmembrane region" description="Helical" evidence="4">
    <location>
        <begin position="346"/>
        <end position="368"/>
    </location>
</feature>
<dbReference type="EMBL" id="CP040736">
    <property type="protein sequence ID" value="QCX23691.1"/>
    <property type="molecule type" value="Genomic_DNA"/>
</dbReference>
<keyword evidence="3 5" id="KW-0808">Transferase</keyword>
<keyword evidence="4" id="KW-0472">Membrane</keyword>
<reference evidence="5 6" key="1">
    <citation type="submission" date="2019-05" db="EMBL/GenBank/DDBJ databases">
        <title>Genome Sequence of Lactobacillus futsaii Y97, a Potential Probiotic Strain Isolated from the Futsai of Taiwan.</title>
        <authorList>
            <person name="Du X."/>
        </authorList>
    </citation>
    <scope>NUCLEOTIDE SEQUENCE [LARGE SCALE GENOMIC DNA]</scope>
    <source>
        <strain evidence="5 6">Y97</strain>
    </source>
</reference>
<dbReference type="PANTHER" id="PTHR43630:SF1">
    <property type="entry name" value="POLY-BETA-1,6-N-ACETYL-D-GLUCOSAMINE SYNTHASE"/>
    <property type="match status" value="1"/>
</dbReference>
<dbReference type="Proteomes" id="UP000310673">
    <property type="component" value="Chromosome"/>
</dbReference>
<protein>
    <submittedName>
        <fullName evidence="5">Glycosyltransferase family 2 protein</fullName>
    </submittedName>
</protein>
<evidence type="ECO:0000256" key="2">
    <source>
        <dbReference type="ARBA" id="ARBA00022676"/>
    </source>
</evidence>
<dbReference type="SUPFAM" id="SSF53448">
    <property type="entry name" value="Nucleotide-diphospho-sugar transferases"/>
    <property type="match status" value="1"/>
</dbReference>
<dbReference type="AlphaFoldDB" id="A0A5B7T0F2"/>
<dbReference type="KEGG" id="lft:FG051_00615"/>
<dbReference type="STRING" id="1423818.FC88_GL000633"/>
<feature type="transmembrane region" description="Helical" evidence="4">
    <location>
        <begin position="388"/>
        <end position="411"/>
    </location>
</feature>
<keyword evidence="4" id="KW-1133">Transmembrane helix</keyword>
<dbReference type="GO" id="GO:0016757">
    <property type="term" value="F:glycosyltransferase activity"/>
    <property type="evidence" value="ECO:0007669"/>
    <property type="project" value="UniProtKB-KW"/>
</dbReference>
<name>A0A5B7T0F2_9LACO</name>
<feature type="transmembrane region" description="Helical" evidence="4">
    <location>
        <begin position="306"/>
        <end position="334"/>
    </location>
</feature>
<proteinExistence type="inferred from homology"/>
<accession>A0A5B7T0F2</accession>
<feature type="transmembrane region" description="Helical" evidence="4">
    <location>
        <begin position="7"/>
        <end position="32"/>
    </location>
</feature>